<dbReference type="Pfam" id="PF00782">
    <property type="entry name" value="DSPc"/>
    <property type="match status" value="1"/>
</dbReference>
<evidence type="ECO:0000259" key="12">
    <source>
        <dbReference type="PROSITE" id="PS50054"/>
    </source>
</evidence>
<keyword evidence="15" id="KW-1185">Reference proteome</keyword>
<evidence type="ECO:0000256" key="7">
    <source>
        <dbReference type="ARBA" id="ARBA00023242"/>
    </source>
</evidence>
<sequence length="311" mass="35022">MIDCEDDFLPDVDVDKIEDGLYLGNLSAAVETRVLMRYSISHILTVDSKPLPCSITSLPGMAFLYIQVNDMIHEDLLSHFEEAIKFIEDGQEKGNVLVHCFFGVSRSATLVISFLMKKYNLSLDAALHRLRLQRRCVCPNSGFMAQLLLFQTMGMTLHHTNLGFHLYRLHHAAASVVKSDQISLEEKYQDLVQPDPQLGSSDLVAYKCRSCRCALISQDCILPHCPGEAPSWSDSKWSRRRDNLPMCHQGIFTLPIAWMTDATRTLQGKLLCPKCHAKIGTYSWSAACRCPCDAKISPAFYFIPSKLDKCL</sequence>
<keyword evidence="4" id="KW-0963">Cytoplasm</keyword>
<evidence type="ECO:0000256" key="6">
    <source>
        <dbReference type="ARBA" id="ARBA00022912"/>
    </source>
</evidence>
<dbReference type="PROSITE" id="PS00383">
    <property type="entry name" value="TYR_PHOSPHATASE_1"/>
    <property type="match status" value="1"/>
</dbReference>
<dbReference type="CDD" id="cd14498">
    <property type="entry name" value="DSP"/>
    <property type="match status" value="1"/>
</dbReference>
<dbReference type="FunFam" id="3.90.190.10:FF:000056">
    <property type="entry name" value="Dual specificity phosphatase 12"/>
    <property type="match status" value="1"/>
</dbReference>
<reference evidence="14 15" key="1">
    <citation type="journal article" date="2024" name="BMC Genomics">
        <title>Genome assembly of redclaw crayfish (Cherax quadricarinatus) provides insights into its immune adaptation and hypoxia tolerance.</title>
        <authorList>
            <person name="Liu Z."/>
            <person name="Zheng J."/>
            <person name="Li H."/>
            <person name="Fang K."/>
            <person name="Wang S."/>
            <person name="He J."/>
            <person name="Zhou D."/>
            <person name="Weng S."/>
            <person name="Chi M."/>
            <person name="Gu Z."/>
            <person name="He J."/>
            <person name="Li F."/>
            <person name="Wang M."/>
        </authorList>
    </citation>
    <scope>NUCLEOTIDE SEQUENCE [LARGE SCALE GENOMIC DNA]</scope>
    <source>
        <strain evidence="14">ZL_2023a</strain>
    </source>
</reference>
<dbReference type="InterPro" id="IPR020422">
    <property type="entry name" value="TYR_PHOSPHATASE_DUAL_dom"/>
</dbReference>
<dbReference type="Gene3D" id="3.90.190.10">
    <property type="entry name" value="Protein tyrosine phosphatase superfamily"/>
    <property type="match status" value="1"/>
</dbReference>
<comment type="catalytic activity">
    <reaction evidence="8">
        <text>O-phospho-L-seryl-[protein] + H2O = L-seryl-[protein] + phosphate</text>
        <dbReference type="Rhea" id="RHEA:20629"/>
        <dbReference type="Rhea" id="RHEA-COMP:9863"/>
        <dbReference type="Rhea" id="RHEA-COMP:11604"/>
        <dbReference type="ChEBI" id="CHEBI:15377"/>
        <dbReference type="ChEBI" id="CHEBI:29999"/>
        <dbReference type="ChEBI" id="CHEBI:43474"/>
        <dbReference type="ChEBI" id="CHEBI:83421"/>
        <dbReference type="EC" id="3.1.3.16"/>
    </reaction>
</comment>
<evidence type="ECO:0000259" key="13">
    <source>
        <dbReference type="PROSITE" id="PS50056"/>
    </source>
</evidence>
<dbReference type="InterPro" id="IPR029021">
    <property type="entry name" value="Prot-tyrosine_phosphatase-like"/>
</dbReference>
<evidence type="ECO:0000256" key="4">
    <source>
        <dbReference type="ARBA" id="ARBA00022490"/>
    </source>
</evidence>
<dbReference type="InterPro" id="IPR016130">
    <property type="entry name" value="Tyr_Pase_AS"/>
</dbReference>
<accession>A0AAW0Y1L9</accession>
<dbReference type="PIRSF" id="PIRSF000941">
    <property type="entry name" value="DUSP12"/>
    <property type="match status" value="1"/>
</dbReference>
<dbReference type="GO" id="GO:0005737">
    <property type="term" value="C:cytoplasm"/>
    <property type="evidence" value="ECO:0007669"/>
    <property type="project" value="UniProtKB-SubCell"/>
</dbReference>
<organism evidence="14 15">
    <name type="scientific">Cherax quadricarinatus</name>
    <name type="common">Australian red claw crayfish</name>
    <dbReference type="NCBI Taxonomy" id="27406"/>
    <lineage>
        <taxon>Eukaryota</taxon>
        <taxon>Metazoa</taxon>
        <taxon>Ecdysozoa</taxon>
        <taxon>Arthropoda</taxon>
        <taxon>Crustacea</taxon>
        <taxon>Multicrustacea</taxon>
        <taxon>Malacostraca</taxon>
        <taxon>Eumalacostraca</taxon>
        <taxon>Eucarida</taxon>
        <taxon>Decapoda</taxon>
        <taxon>Pleocyemata</taxon>
        <taxon>Astacidea</taxon>
        <taxon>Parastacoidea</taxon>
        <taxon>Parastacidae</taxon>
        <taxon>Cherax</taxon>
    </lineage>
</organism>
<evidence type="ECO:0000313" key="15">
    <source>
        <dbReference type="Proteomes" id="UP001445076"/>
    </source>
</evidence>
<evidence type="ECO:0000256" key="8">
    <source>
        <dbReference type="ARBA" id="ARBA00047761"/>
    </source>
</evidence>
<keyword evidence="7" id="KW-0539">Nucleus</keyword>
<comment type="similarity">
    <text evidence="3">Belongs to the protein-tyrosine phosphatase family. Non-receptor class dual specificity subfamily.</text>
</comment>
<proteinExistence type="inferred from homology"/>
<dbReference type="GO" id="GO:0004725">
    <property type="term" value="F:protein tyrosine phosphatase activity"/>
    <property type="evidence" value="ECO:0007669"/>
    <property type="project" value="UniProtKB-EC"/>
</dbReference>
<dbReference type="SUPFAM" id="SSF52799">
    <property type="entry name" value="(Phosphotyrosine protein) phosphatases II"/>
    <property type="match status" value="1"/>
</dbReference>
<dbReference type="PANTHER" id="PTHR45848">
    <property type="entry name" value="DUAL SPECIFICITY PROTEIN PHOSPHATASE 12 FAMILY MEMBER"/>
    <property type="match status" value="1"/>
</dbReference>
<dbReference type="InterPro" id="IPR000387">
    <property type="entry name" value="Tyr_Pase_dom"/>
</dbReference>
<dbReference type="GO" id="GO:0005634">
    <property type="term" value="C:nucleus"/>
    <property type="evidence" value="ECO:0007669"/>
    <property type="project" value="UniProtKB-SubCell"/>
</dbReference>
<dbReference type="Proteomes" id="UP001445076">
    <property type="component" value="Unassembled WGS sequence"/>
</dbReference>
<feature type="domain" description="Tyrosine-protein phosphatase" evidence="12">
    <location>
        <begin position="13"/>
        <end position="156"/>
    </location>
</feature>
<evidence type="ECO:0000256" key="2">
    <source>
        <dbReference type="ARBA" id="ARBA00004496"/>
    </source>
</evidence>
<protein>
    <recommendedName>
        <fullName evidence="16">Protein-tyrosine-phosphatase</fullName>
    </recommendedName>
</protein>
<dbReference type="PANTHER" id="PTHR45848:SF4">
    <property type="entry name" value="DUAL SPECIFICITY PROTEIN PHOSPHATASE 12"/>
    <property type="match status" value="1"/>
</dbReference>
<evidence type="ECO:0000256" key="9">
    <source>
        <dbReference type="ARBA" id="ARBA00048336"/>
    </source>
</evidence>
<dbReference type="GO" id="GO:0008138">
    <property type="term" value="F:protein tyrosine/serine/threonine phosphatase activity"/>
    <property type="evidence" value="ECO:0007669"/>
    <property type="project" value="InterPro"/>
</dbReference>
<dbReference type="PROSITE" id="PS50054">
    <property type="entry name" value="TYR_PHOSPHATASE_DUAL"/>
    <property type="match status" value="1"/>
</dbReference>
<comment type="catalytic activity">
    <reaction evidence="10">
        <text>O-phospho-L-tyrosyl-[protein] + H2O = L-tyrosyl-[protein] + phosphate</text>
        <dbReference type="Rhea" id="RHEA:10684"/>
        <dbReference type="Rhea" id="RHEA-COMP:10136"/>
        <dbReference type="Rhea" id="RHEA-COMP:20101"/>
        <dbReference type="ChEBI" id="CHEBI:15377"/>
        <dbReference type="ChEBI" id="CHEBI:43474"/>
        <dbReference type="ChEBI" id="CHEBI:46858"/>
        <dbReference type="ChEBI" id="CHEBI:61978"/>
        <dbReference type="EC" id="3.1.3.48"/>
    </reaction>
</comment>
<evidence type="ECO:0000256" key="11">
    <source>
        <dbReference type="PIRSR" id="PIRSR000941-50"/>
    </source>
</evidence>
<evidence type="ECO:0000256" key="1">
    <source>
        <dbReference type="ARBA" id="ARBA00004123"/>
    </source>
</evidence>
<evidence type="ECO:0000256" key="3">
    <source>
        <dbReference type="ARBA" id="ARBA00008601"/>
    </source>
</evidence>
<evidence type="ECO:0008006" key="16">
    <source>
        <dbReference type="Google" id="ProtNLM"/>
    </source>
</evidence>
<evidence type="ECO:0000313" key="14">
    <source>
        <dbReference type="EMBL" id="KAK8745879.1"/>
    </source>
</evidence>
<name>A0AAW0Y1L9_CHEQU</name>
<feature type="active site" description="Phosphocysteine intermediate" evidence="11">
    <location>
        <position position="100"/>
    </location>
</feature>
<dbReference type="EMBL" id="JARKIK010000018">
    <property type="protein sequence ID" value="KAK8745879.1"/>
    <property type="molecule type" value="Genomic_DNA"/>
</dbReference>
<dbReference type="AlphaFoldDB" id="A0AAW0Y1L9"/>
<dbReference type="InterPro" id="IPR000340">
    <property type="entry name" value="Dual-sp_phosphatase_cat-dom"/>
</dbReference>
<comment type="caution">
    <text evidence="14">The sequence shown here is derived from an EMBL/GenBank/DDBJ whole genome shotgun (WGS) entry which is preliminary data.</text>
</comment>
<evidence type="ECO:0000256" key="5">
    <source>
        <dbReference type="ARBA" id="ARBA00022801"/>
    </source>
</evidence>
<keyword evidence="6" id="KW-0904">Protein phosphatase</keyword>
<dbReference type="PROSITE" id="PS50056">
    <property type="entry name" value="TYR_PHOSPHATASE_2"/>
    <property type="match status" value="1"/>
</dbReference>
<keyword evidence="5" id="KW-0378">Hydrolase</keyword>
<dbReference type="SMART" id="SM00195">
    <property type="entry name" value="DSPc"/>
    <property type="match status" value="1"/>
</dbReference>
<feature type="domain" description="Tyrosine specific protein phosphatases" evidence="13">
    <location>
        <begin position="78"/>
        <end position="134"/>
    </location>
</feature>
<evidence type="ECO:0000256" key="10">
    <source>
        <dbReference type="ARBA" id="ARBA00051722"/>
    </source>
</evidence>
<dbReference type="GO" id="GO:0004722">
    <property type="term" value="F:protein serine/threonine phosphatase activity"/>
    <property type="evidence" value="ECO:0007669"/>
    <property type="project" value="UniProtKB-EC"/>
</dbReference>
<comment type="catalytic activity">
    <reaction evidence="9">
        <text>O-phospho-L-threonyl-[protein] + H2O = L-threonyl-[protein] + phosphate</text>
        <dbReference type="Rhea" id="RHEA:47004"/>
        <dbReference type="Rhea" id="RHEA-COMP:11060"/>
        <dbReference type="Rhea" id="RHEA-COMP:11605"/>
        <dbReference type="ChEBI" id="CHEBI:15377"/>
        <dbReference type="ChEBI" id="CHEBI:30013"/>
        <dbReference type="ChEBI" id="CHEBI:43474"/>
        <dbReference type="ChEBI" id="CHEBI:61977"/>
        <dbReference type="EC" id="3.1.3.16"/>
    </reaction>
</comment>
<comment type="subcellular location">
    <subcellularLocation>
        <location evidence="2">Cytoplasm</location>
    </subcellularLocation>
    <subcellularLocation>
        <location evidence="1">Nucleus</location>
    </subcellularLocation>
</comment>
<gene>
    <name evidence="14" type="ORF">OTU49_000069</name>
</gene>
<dbReference type="InterPro" id="IPR016278">
    <property type="entry name" value="DUSP12"/>
</dbReference>